<accession>A0A1T2KYS7</accession>
<organism evidence="1 2">
    <name type="scientific">Solemya elarraichensis gill symbiont</name>
    <dbReference type="NCBI Taxonomy" id="1918949"/>
    <lineage>
        <taxon>Bacteria</taxon>
        <taxon>Pseudomonadati</taxon>
        <taxon>Pseudomonadota</taxon>
        <taxon>Gammaproteobacteria</taxon>
        <taxon>sulfur-oxidizing symbionts</taxon>
    </lineage>
</organism>
<feature type="non-terminal residue" evidence="1">
    <location>
        <position position="122"/>
    </location>
</feature>
<dbReference type="Proteomes" id="UP000190198">
    <property type="component" value="Unassembled WGS sequence"/>
</dbReference>
<dbReference type="AlphaFoldDB" id="A0A1T2KYS7"/>
<comment type="caution">
    <text evidence="1">The sequence shown here is derived from an EMBL/GenBank/DDBJ whole genome shotgun (WGS) entry which is preliminary data.</text>
</comment>
<dbReference type="EMBL" id="MPRK01000240">
    <property type="protein sequence ID" value="OOZ37992.1"/>
    <property type="molecule type" value="Genomic_DNA"/>
</dbReference>
<dbReference type="RefSeq" id="WP_135568222.1">
    <property type="nucleotide sequence ID" value="NZ_MPRK01000240.1"/>
</dbReference>
<name>A0A1T2KYS7_9GAMM</name>
<proteinExistence type="predicted"/>
<evidence type="ECO:0000313" key="2">
    <source>
        <dbReference type="Proteomes" id="UP000190198"/>
    </source>
</evidence>
<reference evidence="1 2" key="1">
    <citation type="submission" date="2016-11" db="EMBL/GenBank/DDBJ databases">
        <title>Mixed transmission modes and dynamic genome evolution in an obligate animal-bacterial symbiosis.</title>
        <authorList>
            <person name="Russell S.L."/>
            <person name="Corbett-Detig R.B."/>
            <person name="Cavanaugh C.M."/>
        </authorList>
    </citation>
    <scope>NUCLEOTIDE SEQUENCE [LARGE SCALE GENOMIC DNA]</scope>
    <source>
        <strain evidence="1">Sp-SM6</strain>
    </source>
</reference>
<gene>
    <name evidence="1" type="ORF">BOW52_09690</name>
</gene>
<protein>
    <submittedName>
        <fullName evidence="1">Uncharacterized protein</fullName>
    </submittedName>
</protein>
<sequence>MTSRDNCIEQFRGKIPKEMFDDIVDSDNVAEHISAGIETLQLEKRQKALQIIAIRNSSNQMDSHSRGLDWGLMSVLGRDIFGEGVGDSVESRSAAILGDVHADVSDVLHAYNSGPLGLSKTP</sequence>
<keyword evidence="2" id="KW-1185">Reference proteome</keyword>
<evidence type="ECO:0000313" key="1">
    <source>
        <dbReference type="EMBL" id="OOZ37992.1"/>
    </source>
</evidence>